<sequence>MTSLASQPAGRSGARRASVQEGGAVRSGMTLAAYLFLSPYLALFIAFMLLPTLAAVGISFMRWDILGTPEFIGLDNYRQIFADPLFLTAIRNTFYFVFLTAIPMVVLGLALAMLLDQKLKGTAFVRTVVFLPYVVMVSTVGILWGWLFDKGTGLVNYYLTTIGIEPIAWLKDPHWSMPALAITTIWWTVNTNMIIFLAALQDISEELHDAATLDGAGPWQRFVYITLPLLRPAMALVTALTIINGWRVFGQAYVMTQGGPEASTFVIVQYIYLTAFQNFEMGPAAAAGVVLLLITLVFSLAQMKLMKAI</sequence>
<evidence type="ECO:0000256" key="7">
    <source>
        <dbReference type="RuleBase" id="RU363032"/>
    </source>
</evidence>
<dbReference type="Gene3D" id="1.10.3720.10">
    <property type="entry name" value="MetI-like"/>
    <property type="match status" value="1"/>
</dbReference>
<evidence type="ECO:0000259" key="8">
    <source>
        <dbReference type="PROSITE" id="PS50928"/>
    </source>
</evidence>
<evidence type="ECO:0000256" key="4">
    <source>
        <dbReference type="ARBA" id="ARBA00022692"/>
    </source>
</evidence>
<keyword evidence="3" id="KW-1003">Cell membrane</keyword>
<evidence type="ECO:0000256" key="2">
    <source>
        <dbReference type="ARBA" id="ARBA00022448"/>
    </source>
</evidence>
<name>A0A090FJW6_MESPL</name>
<dbReference type="PANTHER" id="PTHR30193:SF41">
    <property type="entry name" value="DIACETYLCHITOBIOSE UPTAKE SYSTEM PERMEASE PROTEIN NGCF"/>
    <property type="match status" value="1"/>
</dbReference>
<proteinExistence type="inferred from homology"/>
<comment type="similarity">
    <text evidence="7">Belongs to the binding-protein-dependent transport system permease family.</text>
</comment>
<dbReference type="Pfam" id="PF00528">
    <property type="entry name" value="BPD_transp_1"/>
    <property type="match status" value="1"/>
</dbReference>
<dbReference type="PROSITE" id="PS50928">
    <property type="entry name" value="ABC_TM1"/>
    <property type="match status" value="1"/>
</dbReference>
<keyword evidence="4 7" id="KW-0812">Transmembrane</keyword>
<dbReference type="Proteomes" id="UP000046373">
    <property type="component" value="Unassembled WGS sequence"/>
</dbReference>
<dbReference type="PANTHER" id="PTHR30193">
    <property type="entry name" value="ABC TRANSPORTER PERMEASE PROTEIN"/>
    <property type="match status" value="1"/>
</dbReference>
<dbReference type="AlphaFoldDB" id="A0A090FJW6"/>
<keyword evidence="2 7" id="KW-0813">Transport</keyword>
<dbReference type="EMBL" id="CCNB01000034">
    <property type="protein sequence ID" value="CDX41988.1"/>
    <property type="molecule type" value="Genomic_DNA"/>
</dbReference>
<evidence type="ECO:0000256" key="5">
    <source>
        <dbReference type="ARBA" id="ARBA00022989"/>
    </source>
</evidence>
<evidence type="ECO:0000313" key="9">
    <source>
        <dbReference type="EMBL" id="CDX41988.1"/>
    </source>
</evidence>
<keyword evidence="5 7" id="KW-1133">Transmembrane helix</keyword>
<feature type="transmembrane region" description="Helical" evidence="7">
    <location>
        <begin position="179"/>
        <end position="200"/>
    </location>
</feature>
<dbReference type="CDD" id="cd06261">
    <property type="entry name" value="TM_PBP2"/>
    <property type="match status" value="1"/>
</dbReference>
<feature type="transmembrane region" description="Helical" evidence="7">
    <location>
        <begin position="281"/>
        <end position="301"/>
    </location>
</feature>
<evidence type="ECO:0000256" key="1">
    <source>
        <dbReference type="ARBA" id="ARBA00004651"/>
    </source>
</evidence>
<evidence type="ECO:0000313" key="10">
    <source>
        <dbReference type="Proteomes" id="UP000046373"/>
    </source>
</evidence>
<feature type="transmembrane region" description="Helical" evidence="7">
    <location>
        <begin position="34"/>
        <end position="61"/>
    </location>
</feature>
<reference evidence="9 10" key="1">
    <citation type="submission" date="2014-08" db="EMBL/GenBank/DDBJ databases">
        <authorList>
            <person name="Moulin Lionel"/>
        </authorList>
    </citation>
    <scope>NUCLEOTIDE SEQUENCE [LARGE SCALE GENOMIC DNA]</scope>
</reference>
<organism evidence="9 10">
    <name type="scientific">Mesorhizobium plurifarium</name>
    <dbReference type="NCBI Taxonomy" id="69974"/>
    <lineage>
        <taxon>Bacteria</taxon>
        <taxon>Pseudomonadati</taxon>
        <taxon>Pseudomonadota</taxon>
        <taxon>Alphaproteobacteria</taxon>
        <taxon>Hyphomicrobiales</taxon>
        <taxon>Phyllobacteriaceae</taxon>
        <taxon>Mesorhizobium</taxon>
    </lineage>
</organism>
<dbReference type="InterPro" id="IPR000515">
    <property type="entry name" value="MetI-like"/>
</dbReference>
<feature type="transmembrane region" description="Helical" evidence="7">
    <location>
        <begin position="221"/>
        <end position="243"/>
    </location>
</feature>
<dbReference type="InterPro" id="IPR035906">
    <property type="entry name" value="MetI-like_sf"/>
</dbReference>
<protein>
    <submittedName>
        <fullName evidence="9">Binding-protein-dependent transport systems inner membrane component</fullName>
    </submittedName>
</protein>
<dbReference type="InterPro" id="IPR051393">
    <property type="entry name" value="ABC_transporter_permease"/>
</dbReference>
<dbReference type="GO" id="GO:0005886">
    <property type="term" value="C:plasma membrane"/>
    <property type="evidence" value="ECO:0007669"/>
    <property type="project" value="UniProtKB-SubCell"/>
</dbReference>
<evidence type="ECO:0000256" key="6">
    <source>
        <dbReference type="ARBA" id="ARBA00023136"/>
    </source>
</evidence>
<comment type="subcellular location">
    <subcellularLocation>
        <location evidence="1 7">Cell membrane</location>
        <topology evidence="1 7">Multi-pass membrane protein</topology>
    </subcellularLocation>
</comment>
<dbReference type="SUPFAM" id="SSF161098">
    <property type="entry name" value="MetI-like"/>
    <property type="match status" value="1"/>
</dbReference>
<gene>
    <name evidence="9" type="ORF">MPLDJ20_40139</name>
</gene>
<feature type="transmembrane region" description="Helical" evidence="7">
    <location>
        <begin position="127"/>
        <end position="147"/>
    </location>
</feature>
<feature type="transmembrane region" description="Helical" evidence="7">
    <location>
        <begin position="94"/>
        <end position="115"/>
    </location>
</feature>
<evidence type="ECO:0000256" key="3">
    <source>
        <dbReference type="ARBA" id="ARBA00022475"/>
    </source>
</evidence>
<feature type="domain" description="ABC transmembrane type-1" evidence="8">
    <location>
        <begin position="90"/>
        <end position="302"/>
    </location>
</feature>
<keyword evidence="6 7" id="KW-0472">Membrane</keyword>
<dbReference type="GO" id="GO:0055085">
    <property type="term" value="P:transmembrane transport"/>
    <property type="evidence" value="ECO:0007669"/>
    <property type="project" value="InterPro"/>
</dbReference>
<accession>A0A090FJW6</accession>